<organism evidence="12 13">
    <name type="scientific">Paramecium tetraurelia</name>
    <dbReference type="NCBI Taxonomy" id="5888"/>
    <lineage>
        <taxon>Eukaryota</taxon>
        <taxon>Sar</taxon>
        <taxon>Alveolata</taxon>
        <taxon>Ciliophora</taxon>
        <taxon>Intramacronucleata</taxon>
        <taxon>Oligohymenophorea</taxon>
        <taxon>Peniculida</taxon>
        <taxon>Parameciidae</taxon>
        <taxon>Paramecium</taxon>
    </lineage>
</organism>
<evidence type="ECO:0000256" key="9">
    <source>
        <dbReference type="ARBA" id="ARBA00023273"/>
    </source>
</evidence>
<evidence type="ECO:0000256" key="4">
    <source>
        <dbReference type="ARBA" id="ARBA00022574"/>
    </source>
</evidence>
<evidence type="ECO:0000256" key="2">
    <source>
        <dbReference type="ARBA" id="ARBA00004430"/>
    </source>
</evidence>
<dbReference type="InterPro" id="IPR019775">
    <property type="entry name" value="WD40_repeat_CS"/>
</dbReference>
<evidence type="ECO:0000256" key="5">
    <source>
        <dbReference type="ARBA" id="ARBA00022737"/>
    </source>
</evidence>
<dbReference type="AlphaFoldDB" id="A0DWB4"/>
<dbReference type="OrthoDB" id="366230at2759"/>
<keyword evidence="7" id="KW-0969">Cilium</keyword>
<dbReference type="eggNOG" id="KOG1587">
    <property type="taxonomic scope" value="Eukaryota"/>
</dbReference>
<proteinExistence type="predicted"/>
<dbReference type="PANTHER" id="PTHR12442">
    <property type="entry name" value="DYNEIN INTERMEDIATE CHAIN"/>
    <property type="match status" value="1"/>
</dbReference>
<evidence type="ECO:0000313" key="12">
    <source>
        <dbReference type="EMBL" id="CAK87331.1"/>
    </source>
</evidence>
<keyword evidence="9" id="KW-0966">Cell projection</keyword>
<feature type="compositionally biased region" description="Basic and acidic residues" evidence="11">
    <location>
        <begin position="1"/>
        <end position="12"/>
    </location>
</feature>
<dbReference type="InterPro" id="IPR036322">
    <property type="entry name" value="WD40_repeat_dom_sf"/>
</dbReference>
<evidence type="ECO:0000256" key="8">
    <source>
        <dbReference type="ARBA" id="ARBA00023212"/>
    </source>
</evidence>
<keyword evidence="13" id="KW-1185">Reference proteome</keyword>
<keyword evidence="3" id="KW-0963">Cytoplasm</keyword>
<accession>A0DWB4</accession>
<keyword evidence="5" id="KW-0677">Repeat</keyword>
<dbReference type="GO" id="GO:0120293">
    <property type="term" value="C:dynein axonemal particle"/>
    <property type="evidence" value="ECO:0007669"/>
    <property type="project" value="UniProtKB-SubCell"/>
</dbReference>
<sequence>MKILNREEEHSKRNFQNKLDDEEVVEKKQQDPITQLFSYKCQLSEQCKVTSADWNPVNKDLLAMDTLCFGRLKNPTYPERIITYPSKFNCCKFSESQPNLIAAGTVDGIVAVWDIRRKSNKPITENKEMAGKHSDSVWEVQWVGKGAKGTDKGESLVSISQ</sequence>
<dbReference type="SUPFAM" id="SSF50978">
    <property type="entry name" value="WD40 repeat-like"/>
    <property type="match status" value="1"/>
</dbReference>
<dbReference type="InterPro" id="IPR015943">
    <property type="entry name" value="WD40/YVTN_repeat-like_dom_sf"/>
</dbReference>
<keyword evidence="8" id="KW-0206">Cytoskeleton</keyword>
<dbReference type="Proteomes" id="UP000000600">
    <property type="component" value="Unassembled WGS sequence"/>
</dbReference>
<evidence type="ECO:0000256" key="6">
    <source>
        <dbReference type="ARBA" id="ARBA00022846"/>
    </source>
</evidence>
<feature type="region of interest" description="Disordered" evidence="11">
    <location>
        <begin position="1"/>
        <end position="23"/>
    </location>
</feature>
<dbReference type="PROSITE" id="PS00678">
    <property type="entry name" value="WD_REPEATS_1"/>
    <property type="match status" value="1"/>
</dbReference>
<evidence type="ECO:0000256" key="1">
    <source>
        <dbReference type="ARBA" id="ARBA00004230"/>
    </source>
</evidence>
<gene>
    <name evidence="12" type="ORF">GSPATT00020973001</name>
</gene>
<dbReference type="HOGENOM" id="CLU_1647023_0_0_1"/>
<reference evidence="12 13" key="1">
    <citation type="journal article" date="2006" name="Nature">
        <title>Global trends of whole-genome duplications revealed by the ciliate Paramecium tetraurelia.</title>
        <authorList>
            <consortium name="Genoscope"/>
            <person name="Aury J.-M."/>
            <person name="Jaillon O."/>
            <person name="Duret L."/>
            <person name="Noel B."/>
            <person name="Jubin C."/>
            <person name="Porcel B.M."/>
            <person name="Segurens B."/>
            <person name="Daubin V."/>
            <person name="Anthouard V."/>
            <person name="Aiach N."/>
            <person name="Arnaiz O."/>
            <person name="Billaut A."/>
            <person name="Beisson J."/>
            <person name="Blanc I."/>
            <person name="Bouhouche K."/>
            <person name="Camara F."/>
            <person name="Duharcourt S."/>
            <person name="Guigo R."/>
            <person name="Gogendeau D."/>
            <person name="Katinka M."/>
            <person name="Keller A.-M."/>
            <person name="Kissmehl R."/>
            <person name="Klotz C."/>
            <person name="Koll F."/>
            <person name="Le Moue A."/>
            <person name="Lepere C."/>
            <person name="Malinsky S."/>
            <person name="Nowacki M."/>
            <person name="Nowak J.K."/>
            <person name="Plattner H."/>
            <person name="Poulain J."/>
            <person name="Ruiz F."/>
            <person name="Serrano V."/>
            <person name="Zagulski M."/>
            <person name="Dessen P."/>
            <person name="Betermier M."/>
            <person name="Weissenbach J."/>
            <person name="Scarpelli C."/>
            <person name="Schachter V."/>
            <person name="Sperling L."/>
            <person name="Meyer E."/>
            <person name="Cohen J."/>
            <person name="Wincker P."/>
        </authorList>
    </citation>
    <scope>NUCLEOTIDE SEQUENCE [LARGE SCALE GENOMIC DNA]</scope>
    <source>
        <strain evidence="12 13">Stock d4-2</strain>
    </source>
</reference>
<evidence type="ECO:0000256" key="10">
    <source>
        <dbReference type="ARBA" id="ARBA00024190"/>
    </source>
</evidence>
<dbReference type="Gene3D" id="2.130.10.10">
    <property type="entry name" value="YVTN repeat-like/Quinoprotein amine dehydrogenase"/>
    <property type="match status" value="1"/>
</dbReference>
<dbReference type="GeneID" id="5040513"/>
<dbReference type="KEGG" id="ptm:GSPATT00020973001"/>
<protein>
    <submittedName>
        <fullName evidence="12">Uncharacterized protein</fullName>
    </submittedName>
</protein>
<dbReference type="STRING" id="5888.A0DWB4"/>
<keyword evidence="4" id="KW-0853">WD repeat</keyword>
<comment type="subcellular location">
    <subcellularLocation>
        <location evidence="1">Cell projection</location>
        <location evidence="1">Cilium</location>
        <location evidence="1">Flagellum</location>
    </subcellularLocation>
    <subcellularLocation>
        <location evidence="2">Cytoplasm</location>
        <location evidence="2">Cytoskeleton</location>
        <location evidence="2">Cilium axoneme</location>
    </subcellularLocation>
    <subcellularLocation>
        <location evidence="10">Dynein axonemal particle</location>
    </subcellularLocation>
</comment>
<dbReference type="RefSeq" id="XP_001454728.1">
    <property type="nucleotide sequence ID" value="XM_001454691.1"/>
</dbReference>
<evidence type="ECO:0000313" key="13">
    <source>
        <dbReference type="Proteomes" id="UP000000600"/>
    </source>
</evidence>
<dbReference type="InParanoid" id="A0DWB4"/>
<evidence type="ECO:0000256" key="11">
    <source>
        <dbReference type="SAM" id="MobiDB-lite"/>
    </source>
</evidence>
<evidence type="ECO:0000256" key="3">
    <source>
        <dbReference type="ARBA" id="ARBA00022490"/>
    </source>
</evidence>
<evidence type="ECO:0000256" key="7">
    <source>
        <dbReference type="ARBA" id="ARBA00023069"/>
    </source>
</evidence>
<dbReference type="InterPro" id="IPR050687">
    <property type="entry name" value="Dynein_IC"/>
</dbReference>
<dbReference type="EMBL" id="CT868618">
    <property type="protein sequence ID" value="CAK87331.1"/>
    <property type="molecule type" value="Genomic_DNA"/>
</dbReference>
<name>A0DWB4_PARTE</name>
<dbReference type="GO" id="GO:0031514">
    <property type="term" value="C:motile cilium"/>
    <property type="evidence" value="ECO:0007669"/>
    <property type="project" value="UniProtKB-SubCell"/>
</dbReference>
<keyword evidence="6" id="KW-0282">Flagellum</keyword>
<dbReference type="PANTHER" id="PTHR12442:SF12">
    <property type="entry name" value="DYNEIN AXONEMAL INTERMEDIATE CHAIN 4"/>
    <property type="match status" value="1"/>
</dbReference>
<dbReference type="GO" id="GO:0005930">
    <property type="term" value="C:axoneme"/>
    <property type="evidence" value="ECO:0007669"/>
    <property type="project" value="UniProtKB-SubCell"/>
</dbReference>